<dbReference type="PANTHER" id="PTHR30329">
    <property type="entry name" value="STATOR ELEMENT OF FLAGELLAR MOTOR COMPLEX"/>
    <property type="match status" value="1"/>
</dbReference>
<name>A0A3B1BUJ1_9ZZZZ</name>
<dbReference type="PROSITE" id="PS51123">
    <property type="entry name" value="OMPA_2"/>
    <property type="match status" value="1"/>
</dbReference>
<dbReference type="InterPro" id="IPR050330">
    <property type="entry name" value="Bact_OuterMem_StrucFunc"/>
</dbReference>
<evidence type="ECO:0000256" key="4">
    <source>
        <dbReference type="ARBA" id="ARBA00022692"/>
    </source>
</evidence>
<evidence type="ECO:0000256" key="6">
    <source>
        <dbReference type="ARBA" id="ARBA00023136"/>
    </source>
</evidence>
<dbReference type="Gene3D" id="3.30.1330.60">
    <property type="entry name" value="OmpA-like domain"/>
    <property type="match status" value="1"/>
</dbReference>
<dbReference type="InterPro" id="IPR006665">
    <property type="entry name" value="OmpA-like"/>
</dbReference>
<comment type="similarity">
    <text evidence="2">Belongs to the MotB family.</text>
</comment>
<keyword evidence="5 7" id="KW-1133">Transmembrane helix</keyword>
<keyword evidence="6 7" id="KW-0472">Membrane</keyword>
<dbReference type="GO" id="GO:0005886">
    <property type="term" value="C:plasma membrane"/>
    <property type="evidence" value="ECO:0007669"/>
    <property type="project" value="UniProtKB-SubCell"/>
</dbReference>
<keyword evidence="3" id="KW-1003">Cell membrane</keyword>
<accession>A0A3B1BUJ1</accession>
<organism evidence="9">
    <name type="scientific">hydrothermal vent metagenome</name>
    <dbReference type="NCBI Taxonomy" id="652676"/>
    <lineage>
        <taxon>unclassified sequences</taxon>
        <taxon>metagenomes</taxon>
        <taxon>ecological metagenomes</taxon>
    </lineage>
</organism>
<comment type="subcellular location">
    <subcellularLocation>
        <location evidence="1">Cell membrane</location>
        <topology evidence="1">Single-pass membrane protein</topology>
    </subcellularLocation>
</comment>
<keyword evidence="4 7" id="KW-0812">Transmembrane</keyword>
<dbReference type="PANTHER" id="PTHR30329:SF21">
    <property type="entry name" value="LIPOPROTEIN YIAD-RELATED"/>
    <property type="match status" value="1"/>
</dbReference>
<sequence>MSKKKITMADVEDARGEGFDEGAWLIILSDLMMLLLTFFVMLFAITAPEEDNYMGVLRDIGDALGGDSLVERKSSLDETSEKIEALIKDNNLVRQINVTSDTKGITMFAEGDLFFKSGSVELRDDIKRFLKKIGEIIKETRYKVVIEGHTDDVPIKNEKFPSNWELSTARASAVVRYFTEEEGYEPARFAAVGYAHYKPRYAMIPENRSKNRRVELIILREEF</sequence>
<evidence type="ECO:0000256" key="1">
    <source>
        <dbReference type="ARBA" id="ARBA00004162"/>
    </source>
</evidence>
<evidence type="ECO:0000256" key="7">
    <source>
        <dbReference type="SAM" id="Phobius"/>
    </source>
</evidence>
<dbReference type="InterPro" id="IPR025713">
    <property type="entry name" value="MotB-like_N_dom"/>
</dbReference>
<protein>
    <submittedName>
        <fullName evidence="9">Flagellar motor rotation protein MotB</fullName>
    </submittedName>
</protein>
<dbReference type="SUPFAM" id="SSF103088">
    <property type="entry name" value="OmpA-like"/>
    <property type="match status" value="1"/>
</dbReference>
<feature type="domain" description="OmpA-like" evidence="8">
    <location>
        <begin position="102"/>
        <end position="222"/>
    </location>
</feature>
<evidence type="ECO:0000259" key="8">
    <source>
        <dbReference type="PROSITE" id="PS51123"/>
    </source>
</evidence>
<dbReference type="Pfam" id="PF13677">
    <property type="entry name" value="MotB_plug"/>
    <property type="match status" value="1"/>
</dbReference>
<keyword evidence="9" id="KW-0966">Cell projection</keyword>
<gene>
    <name evidence="9" type="ORF">MNBD_NITROSPINAE01-468</name>
</gene>
<evidence type="ECO:0000256" key="2">
    <source>
        <dbReference type="ARBA" id="ARBA00008914"/>
    </source>
</evidence>
<proteinExistence type="inferred from homology"/>
<evidence type="ECO:0000256" key="3">
    <source>
        <dbReference type="ARBA" id="ARBA00022475"/>
    </source>
</evidence>
<feature type="transmembrane region" description="Helical" evidence="7">
    <location>
        <begin position="23"/>
        <end position="45"/>
    </location>
</feature>
<reference evidence="9" key="1">
    <citation type="submission" date="2018-06" db="EMBL/GenBank/DDBJ databases">
        <authorList>
            <person name="Zhirakovskaya E."/>
        </authorList>
    </citation>
    <scope>NUCLEOTIDE SEQUENCE</scope>
</reference>
<dbReference type="Pfam" id="PF00691">
    <property type="entry name" value="OmpA"/>
    <property type="match status" value="1"/>
</dbReference>
<evidence type="ECO:0000256" key="5">
    <source>
        <dbReference type="ARBA" id="ARBA00022989"/>
    </source>
</evidence>
<dbReference type="CDD" id="cd07185">
    <property type="entry name" value="OmpA_C-like"/>
    <property type="match status" value="1"/>
</dbReference>
<evidence type="ECO:0000313" key="9">
    <source>
        <dbReference type="EMBL" id="VAX21976.1"/>
    </source>
</evidence>
<dbReference type="AlphaFoldDB" id="A0A3B1BUJ1"/>
<keyword evidence="9" id="KW-0969">Cilium</keyword>
<keyword evidence="9" id="KW-0282">Flagellum</keyword>
<dbReference type="EMBL" id="UOGC01000130">
    <property type="protein sequence ID" value="VAX21976.1"/>
    <property type="molecule type" value="Genomic_DNA"/>
</dbReference>
<dbReference type="InterPro" id="IPR036737">
    <property type="entry name" value="OmpA-like_sf"/>
</dbReference>